<feature type="domain" description="Insertion element IS402-like" evidence="1">
    <location>
        <begin position="8"/>
        <end position="78"/>
    </location>
</feature>
<dbReference type="PANTHER" id="PTHR46637">
    <property type="entry name" value="TIS1421-TRANSPOSASE PROTEIN A"/>
    <property type="match status" value="1"/>
</dbReference>
<evidence type="ECO:0000313" key="2">
    <source>
        <dbReference type="EMBL" id="KYB44768.1"/>
    </source>
</evidence>
<reference evidence="2" key="1">
    <citation type="submission" date="2016-02" db="EMBL/GenBank/DDBJ databases">
        <title>Genomic sequences of Ochrobactrum anthropi.</title>
        <authorList>
            <person name="Chudasama K.S."/>
            <person name="Thaker V.S."/>
        </authorList>
    </citation>
    <scope>NUCLEOTIDE SEQUENCE [LARGE SCALE GENOMIC DNA]</scope>
    <source>
        <strain evidence="2">SUBG007</strain>
    </source>
</reference>
<accession>A0A656Z3D0</accession>
<dbReference type="PANTHER" id="PTHR46637:SF1">
    <property type="entry name" value="BLL5188 PROTEIN"/>
    <property type="match status" value="1"/>
</dbReference>
<name>A0A656Z3D0_BRUAN</name>
<organism evidence="2">
    <name type="scientific">Brucella anthropi</name>
    <name type="common">Ochrobactrum anthropi</name>
    <dbReference type="NCBI Taxonomy" id="529"/>
    <lineage>
        <taxon>Bacteria</taxon>
        <taxon>Pseudomonadati</taxon>
        <taxon>Pseudomonadota</taxon>
        <taxon>Alphaproteobacteria</taxon>
        <taxon>Hyphomicrobiales</taxon>
        <taxon>Brucellaceae</taxon>
        <taxon>Brucella/Ochrobactrum group</taxon>
        <taxon>Brucella</taxon>
    </lineage>
</organism>
<protein>
    <submittedName>
        <fullName evidence="2">Transposase</fullName>
    </submittedName>
</protein>
<dbReference type="Pfam" id="PF13340">
    <property type="entry name" value="DUF4096"/>
    <property type="match status" value="1"/>
</dbReference>
<comment type="caution">
    <text evidence="2">The sequence shown here is derived from an EMBL/GenBank/DDBJ whole genome shotgun (WGS) entry which is preliminary data.</text>
</comment>
<dbReference type="InterPro" id="IPR025161">
    <property type="entry name" value="IS402-like_dom"/>
</dbReference>
<gene>
    <name evidence="2" type="ORF">AB664_19675</name>
</gene>
<dbReference type="EMBL" id="LUAY01007728">
    <property type="protein sequence ID" value="KYB44768.1"/>
    <property type="molecule type" value="Genomic_DNA"/>
</dbReference>
<evidence type="ECO:0000259" key="1">
    <source>
        <dbReference type="Pfam" id="PF13340"/>
    </source>
</evidence>
<proteinExistence type="predicted"/>
<dbReference type="AlphaFoldDB" id="A0A656Z3D0"/>
<dbReference type="InterPro" id="IPR052909">
    <property type="entry name" value="Transposase_6_like"/>
</dbReference>
<sequence>MVRGDLLDWEWQIIQRLLPAERGRRARPSYDNRRYFNGMLHVLRSGCCWRDMDQRYGKWNSVYVRFRRWAEAGSWDSILETCVKLGLTDDWQPIKYSNRRRRRSGCKGGYLRKLLIHQASILRQSATPSHSIKESLLTLS</sequence>